<dbReference type="AlphaFoldDB" id="A0A2G9HKM2"/>
<evidence type="ECO:0000256" key="4">
    <source>
        <dbReference type="ARBA" id="ARBA00023187"/>
    </source>
</evidence>
<dbReference type="PANTHER" id="PTHR23185:SF0">
    <property type="entry name" value="PROTEIN VIRILIZER HOMOLOG"/>
    <property type="match status" value="1"/>
</dbReference>
<sequence>MGRPEPCVLYAHTFVHPHLDEYVDEVLFSEPVVITACELLEQNAPSLCPAVKLMGATSPPSFALEVFVHCEGETRFRRLCLPFLYSHSSSNVLELEAVVTNHLVVRGSYRSLSMVIYGNTAEDLGQFNIEVDLDSSLTETVSAVEGNLEDLPPAFRPTNFLVEELISPLKILSHLAVPSDVPLELRQFLQLVFKILDCHDQASADEVLSSLLSVASTYATPCWSYKTPGPRHHGNDKLMNDGDAHHILTEGKKLSDIYGRLLNQPVNPSPESSAESIFLESETGVPTSKDLVDTLHQRLDLCSSAGNVGYSHLSQNKNTILWLSLASLLCSARESCFHFVNYGGLKQLQHTFTHQNSGSTAL</sequence>
<dbReference type="OrthoDB" id="2011702at2759"/>
<feature type="domain" description="Virilizer N-terminal" evidence="6">
    <location>
        <begin position="9"/>
        <end position="121"/>
    </location>
</feature>
<keyword evidence="3" id="KW-0507">mRNA processing</keyword>
<keyword evidence="8" id="KW-1185">Reference proteome</keyword>
<evidence type="ECO:0000259" key="6">
    <source>
        <dbReference type="Pfam" id="PF15912"/>
    </source>
</evidence>
<proteinExistence type="inferred from homology"/>
<protein>
    <recommendedName>
        <fullName evidence="6">Virilizer N-terminal domain-containing protein</fullName>
    </recommendedName>
</protein>
<evidence type="ECO:0000313" key="8">
    <source>
        <dbReference type="Proteomes" id="UP000231279"/>
    </source>
</evidence>
<evidence type="ECO:0000256" key="5">
    <source>
        <dbReference type="ARBA" id="ARBA00023242"/>
    </source>
</evidence>
<evidence type="ECO:0000256" key="2">
    <source>
        <dbReference type="ARBA" id="ARBA00008371"/>
    </source>
</evidence>
<name>A0A2G9HKM2_9LAMI</name>
<gene>
    <name evidence="7" type="ORF">CDL12_09500</name>
</gene>
<evidence type="ECO:0000313" key="7">
    <source>
        <dbReference type="EMBL" id="PIN17840.1"/>
    </source>
</evidence>
<dbReference type="InterPro" id="IPR026736">
    <property type="entry name" value="Virilizer"/>
</dbReference>
<organism evidence="7 8">
    <name type="scientific">Handroanthus impetiginosus</name>
    <dbReference type="NCBI Taxonomy" id="429701"/>
    <lineage>
        <taxon>Eukaryota</taxon>
        <taxon>Viridiplantae</taxon>
        <taxon>Streptophyta</taxon>
        <taxon>Embryophyta</taxon>
        <taxon>Tracheophyta</taxon>
        <taxon>Spermatophyta</taxon>
        <taxon>Magnoliopsida</taxon>
        <taxon>eudicotyledons</taxon>
        <taxon>Gunneridae</taxon>
        <taxon>Pentapetalae</taxon>
        <taxon>asterids</taxon>
        <taxon>lamiids</taxon>
        <taxon>Lamiales</taxon>
        <taxon>Bignoniaceae</taxon>
        <taxon>Crescentiina</taxon>
        <taxon>Tabebuia alliance</taxon>
        <taxon>Handroanthus</taxon>
    </lineage>
</organism>
<dbReference type="GO" id="GO:0006397">
    <property type="term" value="P:mRNA processing"/>
    <property type="evidence" value="ECO:0007669"/>
    <property type="project" value="UniProtKB-KW"/>
</dbReference>
<dbReference type="PANTHER" id="PTHR23185">
    <property type="entry name" value="PROTEIN VIRILIZER HOMOLOG"/>
    <property type="match status" value="1"/>
</dbReference>
<keyword evidence="5" id="KW-0539">Nucleus</keyword>
<reference evidence="8" key="1">
    <citation type="journal article" date="2018" name="Gigascience">
        <title>Genome assembly of the Pink Ipe (Handroanthus impetiginosus, Bignoniaceae), a highly valued, ecologically keystone Neotropical timber forest tree.</title>
        <authorList>
            <person name="Silva-Junior O.B."/>
            <person name="Grattapaglia D."/>
            <person name="Novaes E."/>
            <person name="Collevatti R.G."/>
        </authorList>
    </citation>
    <scope>NUCLEOTIDE SEQUENCE [LARGE SCALE GENOMIC DNA]</scope>
    <source>
        <strain evidence="8">cv. UFG-1</strain>
    </source>
</reference>
<comment type="caution">
    <text evidence="7">The sequence shown here is derived from an EMBL/GenBank/DDBJ whole genome shotgun (WGS) entry which is preliminary data.</text>
</comment>
<dbReference type="GO" id="GO:0008380">
    <property type="term" value="P:RNA splicing"/>
    <property type="evidence" value="ECO:0007669"/>
    <property type="project" value="UniProtKB-KW"/>
</dbReference>
<dbReference type="InterPro" id="IPR031801">
    <property type="entry name" value="VIR_N"/>
</dbReference>
<dbReference type="Proteomes" id="UP000231279">
    <property type="component" value="Unassembled WGS sequence"/>
</dbReference>
<evidence type="ECO:0000256" key="3">
    <source>
        <dbReference type="ARBA" id="ARBA00022664"/>
    </source>
</evidence>
<keyword evidence="4" id="KW-0508">mRNA splicing</keyword>
<dbReference type="STRING" id="429701.A0A2G9HKM2"/>
<dbReference type="GO" id="GO:0036396">
    <property type="term" value="C:RNA N6-methyladenosine methyltransferase complex"/>
    <property type="evidence" value="ECO:0007669"/>
    <property type="project" value="TreeGrafter"/>
</dbReference>
<dbReference type="GO" id="GO:0003723">
    <property type="term" value="F:RNA binding"/>
    <property type="evidence" value="ECO:0007669"/>
    <property type="project" value="TreeGrafter"/>
</dbReference>
<accession>A0A2G9HKM2</accession>
<dbReference type="Pfam" id="PF15912">
    <property type="entry name" value="VIR_N"/>
    <property type="match status" value="1"/>
</dbReference>
<evidence type="ECO:0000256" key="1">
    <source>
        <dbReference type="ARBA" id="ARBA00004123"/>
    </source>
</evidence>
<comment type="similarity">
    <text evidence="2">Belongs to the vir family.</text>
</comment>
<dbReference type="GO" id="GO:0005634">
    <property type="term" value="C:nucleus"/>
    <property type="evidence" value="ECO:0007669"/>
    <property type="project" value="UniProtKB-SubCell"/>
</dbReference>
<dbReference type="EMBL" id="NKXS01001599">
    <property type="protein sequence ID" value="PIN17840.1"/>
    <property type="molecule type" value="Genomic_DNA"/>
</dbReference>
<comment type="subcellular location">
    <subcellularLocation>
        <location evidence="1">Nucleus</location>
    </subcellularLocation>
</comment>